<comment type="caution">
    <text evidence="2">The sequence shown here is derived from an EMBL/GenBank/DDBJ whole genome shotgun (WGS) entry which is preliminary data.</text>
</comment>
<feature type="region of interest" description="Disordered" evidence="1">
    <location>
        <begin position="1065"/>
        <end position="1088"/>
    </location>
</feature>
<sequence length="1224" mass="134194">MKLCSEDIEFYLAADASGKINASSVSPEEQVADGNASSALGSWRSSVSETSSANEHQLHSDQDRSRVRLENGDDDKQRGGKIQKSADTQQVTATLFSNATIVETSTNNMGRAKHSSPMGDSIKSLASQLLDSQYFEKDSDEGETDSDEGGSDSMVDKDVRTPPKLKSQLKHKQSNQRVKLLPKTTEIPIHSHSHEDTGEEMNLKGIAVPVIIEDDEELEKTIEKLSYTDPSDTRQTVGDMNQKKKSTTTIMTTLRPYYESPSSDVVSTWVLLSGSSSPTTPSHLLNKEKTHSPRVPSSHKTAVTTPISEHLKTTSAATKVSYKDLRGTIEPYYHQGSGGLGPYGSTVTPSTVTRKPVRIGSPTSALFSETAKPHLRQNETLEILKLSKTRKPNPTRTTIKMPTTTAAATTVTTTSVPTFSTKLRPLNQQSNSQKSQLRGTTVRPTAVAADRHRDTEELLRPIATVATPENETTSSEENNAEDSSTDASLDTMTKRPGRPTGGNKKRKNNKNRRRRPSNKPEVTEDPESKTGEMNTTFTNNKVTTKERPLSTRIYNYLAREVMPSVGVGLIGLVVTAGLAGLIMYPFGGGLATRRTYEEQMPPHQLHPSAYYHHGEYDGEIDNSQSEEEVFGKLLEGMNDKGEFTYSGIGEETTGYAGAPGMDLDQDSRYKTTAGGVEDGQMYSSAGMRYGGVTIDSSQQGAASFAGSGKNEATYPYSHGSQHSYGSSLRAADTQDRYQYGGMATRSGGIGDSVRESQHLYSGTVNTAKKQYAVGSIHLDGKPHQHAGSRTTAYGGLYYTPSYTASESHALNAYGGLTATEGPAYGSMQVDSKQGLRHSANTEKSSEMKHKTISILESISAGNEQYRRGVSENRQQYRGGIDTQPRSGGSIITVSVTRQPGPRGVLEDTQTEQFVEHEHIEKISRNKQGSSQRKHEIYMNSDAEDRTNGKRDSKNGPGSLSDISSGISSEFQKTESLISGFVGHGPRSLRLKRDTNESTKFRIPDGDVRDNEIETNKLKYPVNRNLIGKDYQDESNELPTHLMLKNSVTLLGDIQKREGIVKASVGKETTETETSTVNGRVTNNPTEDTENVNTVTLPNESSTLENELPTTTHFNDYDTSGEYADIQSDEEYDTTISPEMTTVSNEISTKDADIEMTTKIPESQFSLLGFVRRIARFKLRMGLNLLKSTSQALTNYIERVQRRMDKDYNSSKGSSINARIIKRDT</sequence>
<accession>A0A2J7QFW9</accession>
<feature type="compositionally biased region" description="Low complexity" evidence="1">
    <location>
        <begin position="466"/>
        <end position="477"/>
    </location>
</feature>
<reference evidence="2 3" key="1">
    <citation type="submission" date="2017-12" db="EMBL/GenBank/DDBJ databases">
        <title>Hemimetabolous genomes reveal molecular basis of termite eusociality.</title>
        <authorList>
            <person name="Harrison M.C."/>
            <person name="Jongepier E."/>
            <person name="Robertson H.M."/>
            <person name="Arning N."/>
            <person name="Bitard-Feildel T."/>
            <person name="Chao H."/>
            <person name="Childers C.P."/>
            <person name="Dinh H."/>
            <person name="Doddapaneni H."/>
            <person name="Dugan S."/>
            <person name="Gowin J."/>
            <person name="Greiner C."/>
            <person name="Han Y."/>
            <person name="Hu H."/>
            <person name="Hughes D.S.T."/>
            <person name="Huylmans A.-K."/>
            <person name="Kemena C."/>
            <person name="Kremer L.P.M."/>
            <person name="Lee S.L."/>
            <person name="Lopez-Ezquerra A."/>
            <person name="Mallet L."/>
            <person name="Monroy-Kuhn J.M."/>
            <person name="Moser A."/>
            <person name="Murali S.C."/>
            <person name="Muzny D.M."/>
            <person name="Otani S."/>
            <person name="Piulachs M.-D."/>
            <person name="Poelchau M."/>
            <person name="Qu J."/>
            <person name="Schaub F."/>
            <person name="Wada-Katsumata A."/>
            <person name="Worley K.C."/>
            <person name="Xie Q."/>
            <person name="Ylla G."/>
            <person name="Poulsen M."/>
            <person name="Gibbs R.A."/>
            <person name="Schal C."/>
            <person name="Richards S."/>
            <person name="Belles X."/>
            <person name="Korb J."/>
            <person name="Bornberg-Bauer E."/>
        </authorList>
    </citation>
    <scope>NUCLEOTIDE SEQUENCE [LARGE SCALE GENOMIC DNA]</scope>
    <source>
        <tissue evidence="2">Whole body</tissue>
    </source>
</reference>
<gene>
    <name evidence="2" type="ORF">B7P43_G08981</name>
</gene>
<feature type="compositionally biased region" description="Low complexity" evidence="1">
    <location>
        <begin position="394"/>
        <end position="436"/>
    </location>
</feature>
<feature type="compositionally biased region" description="Basic and acidic residues" evidence="1">
    <location>
        <begin position="932"/>
        <end position="953"/>
    </location>
</feature>
<dbReference type="AlphaFoldDB" id="A0A2J7QFW9"/>
<protein>
    <submittedName>
        <fullName evidence="2">Uncharacterized protein</fullName>
    </submittedName>
</protein>
<dbReference type="STRING" id="105785.A0A2J7QFW9"/>
<evidence type="ECO:0000313" key="2">
    <source>
        <dbReference type="EMBL" id="PNF27479.1"/>
    </source>
</evidence>
<name>A0A2J7QFW9_9NEOP</name>
<feature type="compositionally biased region" description="Basic and acidic residues" evidence="1">
    <location>
        <begin position="56"/>
        <end position="78"/>
    </location>
</feature>
<feature type="region of interest" description="Disordered" evidence="1">
    <location>
        <begin position="386"/>
        <end position="544"/>
    </location>
</feature>
<feature type="region of interest" description="Disordered" evidence="1">
    <location>
        <begin position="19"/>
        <end position="89"/>
    </location>
</feature>
<feature type="region of interest" description="Disordered" evidence="1">
    <location>
        <begin position="135"/>
        <end position="179"/>
    </location>
</feature>
<evidence type="ECO:0000313" key="3">
    <source>
        <dbReference type="Proteomes" id="UP000235965"/>
    </source>
</evidence>
<dbReference type="InParanoid" id="A0A2J7QFW9"/>
<dbReference type="Proteomes" id="UP000235965">
    <property type="component" value="Unassembled WGS sequence"/>
</dbReference>
<feature type="compositionally biased region" description="Polar residues" evidence="1">
    <location>
        <begin position="1071"/>
        <end position="1088"/>
    </location>
</feature>
<organism evidence="2 3">
    <name type="scientific">Cryptotermes secundus</name>
    <dbReference type="NCBI Taxonomy" id="105785"/>
    <lineage>
        <taxon>Eukaryota</taxon>
        <taxon>Metazoa</taxon>
        <taxon>Ecdysozoa</taxon>
        <taxon>Arthropoda</taxon>
        <taxon>Hexapoda</taxon>
        <taxon>Insecta</taxon>
        <taxon>Pterygota</taxon>
        <taxon>Neoptera</taxon>
        <taxon>Polyneoptera</taxon>
        <taxon>Dictyoptera</taxon>
        <taxon>Blattodea</taxon>
        <taxon>Blattoidea</taxon>
        <taxon>Termitoidae</taxon>
        <taxon>Kalotermitidae</taxon>
        <taxon>Cryptotermitinae</taxon>
        <taxon>Cryptotermes</taxon>
    </lineage>
</organism>
<feature type="compositionally biased region" description="Acidic residues" evidence="1">
    <location>
        <begin position="138"/>
        <end position="150"/>
    </location>
</feature>
<feature type="compositionally biased region" description="Basic and acidic residues" evidence="1">
    <location>
        <begin position="449"/>
        <end position="459"/>
    </location>
</feature>
<keyword evidence="3" id="KW-1185">Reference proteome</keyword>
<evidence type="ECO:0000256" key="1">
    <source>
        <dbReference type="SAM" id="MobiDB-lite"/>
    </source>
</evidence>
<feature type="compositionally biased region" description="Basic residues" evidence="1">
    <location>
        <begin position="503"/>
        <end position="517"/>
    </location>
</feature>
<feature type="region of interest" description="Disordered" evidence="1">
    <location>
        <begin position="277"/>
        <end position="305"/>
    </location>
</feature>
<feature type="compositionally biased region" description="Polar residues" evidence="1">
    <location>
        <begin position="35"/>
        <end position="55"/>
    </location>
</feature>
<dbReference type="EMBL" id="NEVH01014841">
    <property type="protein sequence ID" value="PNF27479.1"/>
    <property type="molecule type" value="Genomic_DNA"/>
</dbReference>
<dbReference type="OrthoDB" id="6623421at2759"/>
<feature type="region of interest" description="Disordered" evidence="1">
    <location>
        <begin position="918"/>
        <end position="964"/>
    </location>
</feature>
<proteinExistence type="predicted"/>